<dbReference type="InterPro" id="IPR000594">
    <property type="entry name" value="ThiF_NAD_FAD-bd"/>
</dbReference>
<dbReference type="Gene3D" id="3.40.109.10">
    <property type="entry name" value="NADH Oxidase"/>
    <property type="match status" value="2"/>
</dbReference>
<sequence>MHPITQDFRPLFFSRKESAADHSFQELLIDKKDTVILDLFSGQKKELFKVRNPKTRLSATELDKHFNLWAEGKNVDQEGVWVYYPWARRMLHILEKAEFVELRTSRNKHKITSAEQNHLLEKKIGIVGLSVGNAVALTLATERICGHLKLADFDTLELSNLNRIKTGLHNIGTNKAILTAREIAEIDPFIEIECYTDGITEQNITQFITENGNLDLLVEECDELNIKILCRNEAKKHRIPVLMETSDKGMLDVERFDLQPDRPILHGLLKDIPEEKLKHISEKDRLPLVLKMVNALNGSKRGKLSLVEIGQTISTWPQLASAVTLGAGVVTDVSRRILLNQYSESGRYYVDLEDIVGDKIPKPKPVHTNPYEPFNIDEAIVLADTVPYSNSDYIAEDIIQEIVNAACQAPSTGNDQPWKWLYRNGRLHLFHDRYRSYSFGDFDQIASNLSFGACYENLLLKSYEAGLTISGNIFPLGDDSILIASIAFYKTAPEQDFEPVHDPQLVHGIFERCTNRNPSLPVPLSNAQYEALKSAAESINGATFHYITDQQQILTIGEIIGACDRVRLLNPKGHHDFVAREMRWTPQDAEKSKAGIDIRTLGLDGAQQAAMAIIKDEDITGTLKDIDGGQALIEVSMKTVSTASAIGIITLPQYSYRDFFRGGMSLQRLWLKAEELGFAVHPLISPFYLFPRVLHGNGAGLDDSEVGKLKELRKKFLDVVPLGENKAEVFLVKLAKAEKPHIKSYRLPLDETLFIINPES</sequence>
<keyword evidence="3" id="KW-1185">Reference proteome</keyword>
<dbReference type="Proteomes" id="UP000680038">
    <property type="component" value="Unassembled WGS sequence"/>
</dbReference>
<name>A0A916N514_9BACT</name>
<dbReference type="Pfam" id="PF00899">
    <property type="entry name" value="ThiF"/>
    <property type="match status" value="1"/>
</dbReference>
<organism evidence="2 3">
    <name type="scientific">Dyadobacter helix</name>
    <dbReference type="NCBI Taxonomy" id="2822344"/>
    <lineage>
        <taxon>Bacteria</taxon>
        <taxon>Pseudomonadati</taxon>
        <taxon>Bacteroidota</taxon>
        <taxon>Cytophagia</taxon>
        <taxon>Cytophagales</taxon>
        <taxon>Spirosomataceae</taxon>
        <taxon>Dyadobacter</taxon>
    </lineage>
</organism>
<dbReference type="AlphaFoldDB" id="A0A916N514"/>
<dbReference type="GO" id="GO:0061504">
    <property type="term" value="P:cyclic threonylcarbamoyladenosine biosynthetic process"/>
    <property type="evidence" value="ECO:0007669"/>
    <property type="project" value="TreeGrafter"/>
</dbReference>
<evidence type="ECO:0000259" key="1">
    <source>
        <dbReference type="Pfam" id="PF00899"/>
    </source>
</evidence>
<proteinExistence type="predicted"/>
<evidence type="ECO:0000313" key="3">
    <source>
        <dbReference type="Proteomes" id="UP000680038"/>
    </source>
</evidence>
<gene>
    <name evidence="2" type="ORF">DYBT9275_01422</name>
</gene>
<dbReference type="RefSeq" id="WP_215238072.1">
    <property type="nucleotide sequence ID" value="NZ_CAJRAF010000001.1"/>
</dbReference>
<dbReference type="InterPro" id="IPR000415">
    <property type="entry name" value="Nitroreductase-like"/>
</dbReference>
<dbReference type="InterPro" id="IPR045886">
    <property type="entry name" value="ThiF/MoeB/HesA"/>
</dbReference>
<dbReference type="PANTHER" id="PTHR43267:SF3">
    <property type="entry name" value="THIF PROTEIN"/>
    <property type="match status" value="1"/>
</dbReference>
<dbReference type="GO" id="GO:0016491">
    <property type="term" value="F:oxidoreductase activity"/>
    <property type="evidence" value="ECO:0007669"/>
    <property type="project" value="InterPro"/>
</dbReference>
<dbReference type="CDD" id="cd01483">
    <property type="entry name" value="E1_enzyme_family"/>
    <property type="match status" value="1"/>
</dbReference>
<reference evidence="2" key="1">
    <citation type="submission" date="2021-04" db="EMBL/GenBank/DDBJ databases">
        <authorList>
            <person name="Rodrigo-Torres L."/>
            <person name="Arahal R. D."/>
            <person name="Lucena T."/>
        </authorList>
    </citation>
    <scope>NUCLEOTIDE SEQUENCE</scope>
    <source>
        <strain evidence="2">CECT 9275</strain>
    </source>
</reference>
<dbReference type="GO" id="GO:0061503">
    <property type="term" value="F:tRNA threonylcarbamoyladenosine dehydratase"/>
    <property type="evidence" value="ECO:0007669"/>
    <property type="project" value="TreeGrafter"/>
</dbReference>
<dbReference type="EMBL" id="CAJRAF010000001">
    <property type="protein sequence ID" value="CAG4994576.1"/>
    <property type="molecule type" value="Genomic_DNA"/>
</dbReference>
<dbReference type="PANTHER" id="PTHR43267">
    <property type="entry name" value="TRNA THREONYLCARBAMOYLADENOSINE DEHYDRATASE"/>
    <property type="match status" value="1"/>
</dbReference>
<dbReference type="SUPFAM" id="SSF55469">
    <property type="entry name" value="FMN-dependent nitroreductase-like"/>
    <property type="match status" value="1"/>
</dbReference>
<dbReference type="InterPro" id="IPR035985">
    <property type="entry name" value="Ubiquitin-activating_enz"/>
</dbReference>
<protein>
    <recommendedName>
        <fullName evidence="1">THIF-type NAD/FAD binding fold domain-containing protein</fullName>
    </recommendedName>
</protein>
<accession>A0A916N514</accession>
<feature type="domain" description="THIF-type NAD/FAD binding fold" evidence="1">
    <location>
        <begin position="110"/>
        <end position="272"/>
    </location>
</feature>
<dbReference type="SUPFAM" id="SSF69572">
    <property type="entry name" value="Activating enzymes of the ubiquitin-like proteins"/>
    <property type="match status" value="1"/>
</dbReference>
<dbReference type="Gene3D" id="3.40.50.720">
    <property type="entry name" value="NAD(P)-binding Rossmann-like Domain"/>
    <property type="match status" value="1"/>
</dbReference>
<comment type="caution">
    <text evidence="2">The sequence shown here is derived from an EMBL/GenBank/DDBJ whole genome shotgun (WGS) entry which is preliminary data.</text>
</comment>
<dbReference type="NCBIfam" id="NF005901">
    <property type="entry name" value="PRK07877.1"/>
    <property type="match status" value="1"/>
</dbReference>
<dbReference type="GO" id="GO:0008641">
    <property type="term" value="F:ubiquitin-like modifier activating enzyme activity"/>
    <property type="evidence" value="ECO:0007669"/>
    <property type="project" value="InterPro"/>
</dbReference>
<evidence type="ECO:0000313" key="2">
    <source>
        <dbReference type="EMBL" id="CAG4994576.1"/>
    </source>
</evidence>